<feature type="zinc finger region" description="C3H1-type" evidence="5">
    <location>
        <begin position="48"/>
        <end position="75"/>
    </location>
</feature>
<sequence>MSNRGASYISFLRREYVRGRGSTIVLTHVGKRILRAVTAKENDGHPERARQFKCKYIITGSCKFGSSSRHYHPRDKTVVAAPVDFNFLGLPIRPGEKECPRYMCTGSCELIANCRFHYPDPTAAVESDTPSGHDNSSSVPLHSSDSSQPASWALPTTSPSYPPDDLTMSSQEAEYNRTGDKEKFGSDESEGVLFGNSRSWARLELLGPILLKEKKRPIIDFGSAILGHLYYCLDQASKQEVKYIGGIFQLIEYQRYEYCQISHYILINNKLDDFWPRISAWYTTRQKLTGNQAKHHLALMRQQLDFRTVHNMQWDPFKNIKNALKREVIIADNISRKRVILQSPFGGYKWYLGDRCWAQLEHRAVPYDPPMRLHCFPSPDVMCQQDMIFFAMTEGMRKFILDKTLDLEARHLYDESHITYLTMSLSPVEYRLSQLNDYLDKKGIVVDWEHDEGKVGSSQAETSRGRGSRGRTS</sequence>
<reference evidence="8 9" key="1">
    <citation type="journal article" date="2020" name="IScience">
        <title>Genome Sequencing of the Endangered Kingdonia uniflora (Circaeasteraceae, Ranunculales) Reveals Potential Mechanisms of Evolutionary Specialization.</title>
        <authorList>
            <person name="Sun Y."/>
            <person name="Deng T."/>
            <person name="Zhang A."/>
            <person name="Moore M.J."/>
            <person name="Landis J.B."/>
            <person name="Lin N."/>
            <person name="Zhang H."/>
            <person name="Zhang X."/>
            <person name="Huang J."/>
            <person name="Zhang X."/>
            <person name="Sun H."/>
            <person name="Wang H."/>
        </authorList>
    </citation>
    <scope>NUCLEOTIDE SEQUENCE [LARGE SCALE GENOMIC DNA]</scope>
    <source>
        <strain evidence="8">TB1705</strain>
        <tissue evidence="8">Leaf</tissue>
    </source>
</reference>
<gene>
    <name evidence="8" type="ORF">GIB67_018852</name>
</gene>
<keyword evidence="9" id="KW-1185">Reference proteome</keyword>
<evidence type="ECO:0000256" key="6">
    <source>
        <dbReference type="SAM" id="MobiDB-lite"/>
    </source>
</evidence>
<feature type="region of interest" description="Disordered" evidence="6">
    <location>
        <begin position="453"/>
        <end position="473"/>
    </location>
</feature>
<evidence type="ECO:0000256" key="4">
    <source>
        <dbReference type="ARBA" id="ARBA00023125"/>
    </source>
</evidence>
<dbReference type="Proteomes" id="UP000541444">
    <property type="component" value="Unassembled WGS sequence"/>
</dbReference>
<dbReference type="InterPro" id="IPR000571">
    <property type="entry name" value="Znf_CCCH"/>
</dbReference>
<evidence type="ECO:0000256" key="5">
    <source>
        <dbReference type="PROSITE-ProRule" id="PRU00723"/>
    </source>
</evidence>
<dbReference type="OrthoDB" id="411372at2759"/>
<keyword evidence="4" id="KW-0238">DNA-binding</keyword>
<dbReference type="PANTHER" id="PTHR12506:SF20">
    <property type="entry name" value="ZINC FINGER CCCH DOMAIN-CONTAINING PROTEIN 67"/>
    <property type="match status" value="1"/>
</dbReference>
<evidence type="ECO:0000256" key="2">
    <source>
        <dbReference type="ARBA" id="ARBA00022771"/>
    </source>
</evidence>
<name>A0A7J7NEW4_9MAGN</name>
<evidence type="ECO:0000256" key="3">
    <source>
        <dbReference type="ARBA" id="ARBA00022833"/>
    </source>
</evidence>
<keyword evidence="2 5" id="KW-0863">Zinc-finger</keyword>
<dbReference type="GO" id="GO:0003729">
    <property type="term" value="F:mRNA binding"/>
    <property type="evidence" value="ECO:0007669"/>
    <property type="project" value="TreeGrafter"/>
</dbReference>
<organism evidence="8 9">
    <name type="scientific">Kingdonia uniflora</name>
    <dbReference type="NCBI Taxonomy" id="39325"/>
    <lineage>
        <taxon>Eukaryota</taxon>
        <taxon>Viridiplantae</taxon>
        <taxon>Streptophyta</taxon>
        <taxon>Embryophyta</taxon>
        <taxon>Tracheophyta</taxon>
        <taxon>Spermatophyta</taxon>
        <taxon>Magnoliopsida</taxon>
        <taxon>Ranunculales</taxon>
        <taxon>Circaeasteraceae</taxon>
        <taxon>Kingdonia</taxon>
    </lineage>
</organism>
<feature type="domain" description="C3H1-type" evidence="7">
    <location>
        <begin position="93"/>
        <end position="121"/>
    </location>
</feature>
<comment type="caution">
    <text evidence="8">The sequence shown here is derived from an EMBL/GenBank/DDBJ whole genome shotgun (WGS) entry which is preliminary data.</text>
</comment>
<protein>
    <recommendedName>
        <fullName evidence="7">C3H1-type domain-containing protein</fullName>
    </recommendedName>
</protein>
<dbReference type="Pfam" id="PF10536">
    <property type="entry name" value="PMD"/>
    <property type="match status" value="1"/>
</dbReference>
<feature type="compositionally biased region" description="Polar residues" evidence="6">
    <location>
        <begin position="148"/>
        <end position="159"/>
    </location>
</feature>
<proteinExistence type="predicted"/>
<feature type="zinc finger region" description="C3H1-type" evidence="5">
    <location>
        <begin position="93"/>
        <end position="121"/>
    </location>
</feature>
<evidence type="ECO:0000313" key="8">
    <source>
        <dbReference type="EMBL" id="KAF6165408.1"/>
    </source>
</evidence>
<dbReference type="GO" id="GO:0008270">
    <property type="term" value="F:zinc ion binding"/>
    <property type="evidence" value="ECO:0007669"/>
    <property type="project" value="UniProtKB-KW"/>
</dbReference>
<dbReference type="AlphaFoldDB" id="A0A7J7NEW4"/>
<dbReference type="Gene3D" id="4.10.1000.10">
    <property type="entry name" value="Zinc finger, CCCH-type"/>
    <property type="match status" value="1"/>
</dbReference>
<evidence type="ECO:0000256" key="1">
    <source>
        <dbReference type="ARBA" id="ARBA00022723"/>
    </source>
</evidence>
<dbReference type="PROSITE" id="PS50103">
    <property type="entry name" value="ZF_C3H1"/>
    <property type="match status" value="2"/>
</dbReference>
<feature type="region of interest" description="Disordered" evidence="6">
    <location>
        <begin position="125"/>
        <end position="189"/>
    </location>
</feature>
<accession>A0A7J7NEW4</accession>
<dbReference type="InterPro" id="IPR050974">
    <property type="entry name" value="Plant_ZF_CCCH"/>
</dbReference>
<feature type="compositionally biased region" description="Low complexity" evidence="6">
    <location>
        <begin position="136"/>
        <end position="147"/>
    </location>
</feature>
<keyword evidence="1 5" id="KW-0479">Metal-binding</keyword>
<dbReference type="PANTHER" id="PTHR12506">
    <property type="entry name" value="PROTEIN PHOSPHATASE RELATED"/>
    <property type="match status" value="1"/>
</dbReference>
<feature type="compositionally biased region" description="Basic and acidic residues" evidence="6">
    <location>
        <begin position="174"/>
        <end position="186"/>
    </location>
</feature>
<feature type="domain" description="C3H1-type" evidence="7">
    <location>
        <begin position="48"/>
        <end position="75"/>
    </location>
</feature>
<evidence type="ECO:0000259" key="7">
    <source>
        <dbReference type="PROSITE" id="PS50103"/>
    </source>
</evidence>
<dbReference type="InterPro" id="IPR019557">
    <property type="entry name" value="AminoTfrase-like_pln_mobile"/>
</dbReference>
<dbReference type="EMBL" id="JACGCM010000854">
    <property type="protein sequence ID" value="KAF6165408.1"/>
    <property type="molecule type" value="Genomic_DNA"/>
</dbReference>
<dbReference type="GO" id="GO:0003677">
    <property type="term" value="F:DNA binding"/>
    <property type="evidence" value="ECO:0007669"/>
    <property type="project" value="UniProtKB-KW"/>
</dbReference>
<evidence type="ECO:0000313" key="9">
    <source>
        <dbReference type="Proteomes" id="UP000541444"/>
    </source>
</evidence>
<keyword evidence="3 5" id="KW-0862">Zinc</keyword>